<dbReference type="SUPFAM" id="SSF54427">
    <property type="entry name" value="NTF2-like"/>
    <property type="match status" value="1"/>
</dbReference>
<reference evidence="2 3" key="1">
    <citation type="submission" date="2018-07" db="EMBL/GenBank/DDBJ databases">
        <title>Genomic Encyclopedia of Type Strains, Phase IV (KMG-IV): sequencing the most valuable type-strain genomes for metagenomic binning, comparative biology and taxonomic classification.</title>
        <authorList>
            <person name="Goeker M."/>
        </authorList>
    </citation>
    <scope>NUCLEOTIDE SEQUENCE [LARGE SCALE GENOMIC DNA]</scope>
    <source>
        <strain evidence="2 3">DSM 44290</strain>
    </source>
</reference>
<sequence length="125" mass="13496">MTVTETVGRGLHTALTSGDWAALRSLLHEDATWTLPGDNAISGTAVGADGIVERARAIAGYGLRFELLHILTSRDNVALSLHNTARRADVALDEYVATVCRVRDGRIAEIESFLSDVPGMNAFFR</sequence>
<dbReference type="InterPro" id="IPR032710">
    <property type="entry name" value="NTF2-like_dom_sf"/>
</dbReference>
<keyword evidence="3" id="KW-1185">Reference proteome</keyword>
<dbReference type="Gene3D" id="3.10.450.50">
    <property type="match status" value="1"/>
</dbReference>
<feature type="domain" description="SnoaL-like" evidence="1">
    <location>
        <begin position="11"/>
        <end position="110"/>
    </location>
</feature>
<name>A0A370HSU2_9NOCA</name>
<organism evidence="2 3">
    <name type="scientific">Nocardia pseudobrasiliensis</name>
    <dbReference type="NCBI Taxonomy" id="45979"/>
    <lineage>
        <taxon>Bacteria</taxon>
        <taxon>Bacillati</taxon>
        <taxon>Actinomycetota</taxon>
        <taxon>Actinomycetes</taxon>
        <taxon>Mycobacteriales</taxon>
        <taxon>Nocardiaceae</taxon>
        <taxon>Nocardia</taxon>
    </lineage>
</organism>
<proteinExistence type="predicted"/>
<comment type="caution">
    <text evidence="2">The sequence shown here is derived from an EMBL/GenBank/DDBJ whole genome shotgun (WGS) entry which is preliminary data.</text>
</comment>
<gene>
    <name evidence="2" type="ORF">DFR76_11495</name>
</gene>
<dbReference type="InterPro" id="IPR037401">
    <property type="entry name" value="SnoaL-like"/>
</dbReference>
<evidence type="ECO:0000313" key="3">
    <source>
        <dbReference type="Proteomes" id="UP000254869"/>
    </source>
</evidence>
<evidence type="ECO:0000259" key="1">
    <source>
        <dbReference type="Pfam" id="PF12680"/>
    </source>
</evidence>
<dbReference type="Proteomes" id="UP000254869">
    <property type="component" value="Unassembled WGS sequence"/>
</dbReference>
<dbReference type="RefSeq" id="WP_068005820.1">
    <property type="nucleotide sequence ID" value="NZ_QQBC01000014.1"/>
</dbReference>
<dbReference type="Pfam" id="PF12680">
    <property type="entry name" value="SnoaL_2"/>
    <property type="match status" value="1"/>
</dbReference>
<protein>
    <recommendedName>
        <fullName evidence="1">SnoaL-like domain-containing protein</fullName>
    </recommendedName>
</protein>
<dbReference type="AlphaFoldDB" id="A0A370HSU2"/>
<accession>A0A370HSU2</accession>
<evidence type="ECO:0000313" key="2">
    <source>
        <dbReference type="EMBL" id="RDI61370.1"/>
    </source>
</evidence>
<dbReference type="EMBL" id="QQBC01000014">
    <property type="protein sequence ID" value="RDI61370.1"/>
    <property type="molecule type" value="Genomic_DNA"/>
</dbReference>
<dbReference type="STRING" id="1210086.GCA_001613105_06489"/>